<organism evidence="11 12">
    <name type="scientific">Marinomonas sargassi</name>
    <dbReference type="NCBI Taxonomy" id="2984494"/>
    <lineage>
        <taxon>Bacteria</taxon>
        <taxon>Pseudomonadati</taxon>
        <taxon>Pseudomonadota</taxon>
        <taxon>Gammaproteobacteria</taxon>
        <taxon>Oceanospirillales</taxon>
        <taxon>Oceanospirillaceae</taxon>
        <taxon>Marinomonas</taxon>
    </lineage>
</organism>
<sequence length="248" mass="27025">MTDQQDLYILPNWPAPESVKAYVSNRAGGVSVSPFDSLNLGMHVQDDAESVRENRRLFSEATDMPDSLVWLNQVHGTDVVQLPCDNTPESADAAFSSMKDQVCAVLTADCLPVFFCDESGGQVAVAHAGWRGLCSGVLESTLACFEKADQVMAWLGPAIGPAAFEVGGEVREAFIEMLPEADKAFKPANESGKWLGDLYLLARQRLAAAGVTQVYGGDYCTFTEKHQFFSYRREGKTGRMASVIWLSP</sequence>
<dbReference type="PANTHER" id="PTHR30616:SF2">
    <property type="entry name" value="PURINE NUCLEOSIDE PHOSPHORYLASE LACC1"/>
    <property type="match status" value="1"/>
</dbReference>
<gene>
    <name evidence="11" type="primary">pgeF</name>
    <name evidence="11" type="ORF">OFY17_12710</name>
</gene>
<comment type="catalytic activity">
    <reaction evidence="9">
        <text>S-methyl-5'-thioadenosine + phosphate = 5-(methylsulfanyl)-alpha-D-ribose 1-phosphate + adenine</text>
        <dbReference type="Rhea" id="RHEA:11852"/>
        <dbReference type="ChEBI" id="CHEBI:16708"/>
        <dbReference type="ChEBI" id="CHEBI:17509"/>
        <dbReference type="ChEBI" id="CHEBI:43474"/>
        <dbReference type="ChEBI" id="CHEBI:58533"/>
        <dbReference type="EC" id="2.4.2.28"/>
    </reaction>
    <physiologicalReaction direction="left-to-right" evidence="9">
        <dbReference type="Rhea" id="RHEA:11853"/>
    </physiologicalReaction>
</comment>
<keyword evidence="4" id="KW-0479">Metal-binding</keyword>
<keyword evidence="12" id="KW-1185">Reference proteome</keyword>
<dbReference type="Gene3D" id="3.60.140.10">
    <property type="entry name" value="CNF1/YfiH-like putative cysteine hydrolases"/>
    <property type="match status" value="1"/>
</dbReference>
<accession>A0ABT2YV20</accession>
<evidence type="ECO:0000256" key="7">
    <source>
        <dbReference type="ARBA" id="ARBA00047989"/>
    </source>
</evidence>
<evidence type="ECO:0000313" key="11">
    <source>
        <dbReference type="EMBL" id="MCV2403729.1"/>
    </source>
</evidence>
<evidence type="ECO:0000256" key="2">
    <source>
        <dbReference type="ARBA" id="ARBA00007353"/>
    </source>
</evidence>
<dbReference type="Proteomes" id="UP001209713">
    <property type="component" value="Unassembled WGS sequence"/>
</dbReference>
<keyword evidence="3" id="KW-0808">Transferase</keyword>
<keyword evidence="6" id="KW-0862">Zinc</keyword>
<evidence type="ECO:0000256" key="10">
    <source>
        <dbReference type="RuleBase" id="RU361274"/>
    </source>
</evidence>
<dbReference type="PANTHER" id="PTHR30616">
    <property type="entry name" value="UNCHARACTERIZED PROTEIN YFIH"/>
    <property type="match status" value="1"/>
</dbReference>
<comment type="catalytic activity">
    <reaction evidence="1">
        <text>inosine + phosphate = alpha-D-ribose 1-phosphate + hypoxanthine</text>
        <dbReference type="Rhea" id="RHEA:27646"/>
        <dbReference type="ChEBI" id="CHEBI:17368"/>
        <dbReference type="ChEBI" id="CHEBI:17596"/>
        <dbReference type="ChEBI" id="CHEBI:43474"/>
        <dbReference type="ChEBI" id="CHEBI:57720"/>
        <dbReference type="EC" id="2.4.2.1"/>
    </reaction>
    <physiologicalReaction direction="left-to-right" evidence="1">
        <dbReference type="Rhea" id="RHEA:27647"/>
    </physiologicalReaction>
</comment>
<evidence type="ECO:0000256" key="5">
    <source>
        <dbReference type="ARBA" id="ARBA00022801"/>
    </source>
</evidence>
<evidence type="ECO:0000256" key="8">
    <source>
        <dbReference type="ARBA" id="ARBA00048968"/>
    </source>
</evidence>
<dbReference type="InterPro" id="IPR011324">
    <property type="entry name" value="Cytotoxic_necrot_fac-like_cat"/>
</dbReference>
<dbReference type="InterPro" id="IPR038371">
    <property type="entry name" value="Cu_polyphenol_OxRdtase_sf"/>
</dbReference>
<comment type="similarity">
    <text evidence="2 10">Belongs to the purine nucleoside phosphorylase YfiH/LACC1 family.</text>
</comment>
<evidence type="ECO:0000313" key="12">
    <source>
        <dbReference type="Proteomes" id="UP001209713"/>
    </source>
</evidence>
<comment type="catalytic activity">
    <reaction evidence="7">
        <text>adenosine + H2O + H(+) = inosine + NH4(+)</text>
        <dbReference type="Rhea" id="RHEA:24408"/>
        <dbReference type="ChEBI" id="CHEBI:15377"/>
        <dbReference type="ChEBI" id="CHEBI:15378"/>
        <dbReference type="ChEBI" id="CHEBI:16335"/>
        <dbReference type="ChEBI" id="CHEBI:17596"/>
        <dbReference type="ChEBI" id="CHEBI:28938"/>
        <dbReference type="EC" id="3.5.4.4"/>
    </reaction>
    <physiologicalReaction direction="left-to-right" evidence="7">
        <dbReference type="Rhea" id="RHEA:24409"/>
    </physiologicalReaction>
</comment>
<keyword evidence="5" id="KW-0378">Hydrolase</keyword>
<dbReference type="EMBL" id="JAOVZB010000006">
    <property type="protein sequence ID" value="MCV2403729.1"/>
    <property type="molecule type" value="Genomic_DNA"/>
</dbReference>
<proteinExistence type="inferred from homology"/>
<dbReference type="Pfam" id="PF02578">
    <property type="entry name" value="Cu-oxidase_4"/>
    <property type="match status" value="1"/>
</dbReference>
<evidence type="ECO:0000256" key="4">
    <source>
        <dbReference type="ARBA" id="ARBA00022723"/>
    </source>
</evidence>
<comment type="caution">
    <text evidence="11">The sequence shown here is derived from an EMBL/GenBank/DDBJ whole genome shotgun (WGS) entry which is preliminary data.</text>
</comment>
<dbReference type="RefSeq" id="WP_263531112.1">
    <property type="nucleotide sequence ID" value="NZ_JAOVZB010000006.1"/>
</dbReference>
<evidence type="ECO:0000256" key="3">
    <source>
        <dbReference type="ARBA" id="ARBA00022679"/>
    </source>
</evidence>
<evidence type="ECO:0000256" key="1">
    <source>
        <dbReference type="ARBA" id="ARBA00000553"/>
    </source>
</evidence>
<reference evidence="11 12" key="1">
    <citation type="submission" date="2022-10" db="EMBL/GenBank/DDBJ databases">
        <title>Marinomonas transparenta sp. nov. and Marinomonas sargassi sp. nov., isolated from marine alga (Sargassum natans (L.) Gaillon).</title>
        <authorList>
            <person name="Wang Y."/>
        </authorList>
    </citation>
    <scope>NUCLEOTIDE SEQUENCE [LARGE SCALE GENOMIC DNA]</scope>
    <source>
        <strain evidence="11 12">C2222</strain>
    </source>
</reference>
<dbReference type="NCBIfam" id="TIGR00726">
    <property type="entry name" value="peptidoglycan editing factor PgeF"/>
    <property type="match status" value="1"/>
</dbReference>
<dbReference type="CDD" id="cd16833">
    <property type="entry name" value="YfiH"/>
    <property type="match status" value="1"/>
</dbReference>
<evidence type="ECO:0000256" key="6">
    <source>
        <dbReference type="ARBA" id="ARBA00022833"/>
    </source>
</evidence>
<name>A0ABT2YV20_9GAMM</name>
<dbReference type="SUPFAM" id="SSF64438">
    <property type="entry name" value="CNF1/YfiH-like putative cysteine hydrolases"/>
    <property type="match status" value="1"/>
</dbReference>
<evidence type="ECO:0000256" key="9">
    <source>
        <dbReference type="ARBA" id="ARBA00049893"/>
    </source>
</evidence>
<comment type="catalytic activity">
    <reaction evidence="8">
        <text>adenosine + phosphate = alpha-D-ribose 1-phosphate + adenine</text>
        <dbReference type="Rhea" id="RHEA:27642"/>
        <dbReference type="ChEBI" id="CHEBI:16335"/>
        <dbReference type="ChEBI" id="CHEBI:16708"/>
        <dbReference type="ChEBI" id="CHEBI:43474"/>
        <dbReference type="ChEBI" id="CHEBI:57720"/>
        <dbReference type="EC" id="2.4.2.1"/>
    </reaction>
    <physiologicalReaction direction="left-to-right" evidence="8">
        <dbReference type="Rhea" id="RHEA:27643"/>
    </physiologicalReaction>
</comment>
<protein>
    <recommendedName>
        <fullName evidence="10">Purine nucleoside phosphorylase</fullName>
    </recommendedName>
</protein>
<dbReference type="InterPro" id="IPR003730">
    <property type="entry name" value="Cu_polyphenol_OxRdtase"/>
</dbReference>